<evidence type="ECO:0000313" key="2">
    <source>
        <dbReference type="Proteomes" id="UP000055024"/>
    </source>
</evidence>
<proteinExistence type="predicted"/>
<dbReference type="Proteomes" id="UP000055024">
    <property type="component" value="Unassembled WGS sequence"/>
</dbReference>
<reference evidence="1 2" key="1">
    <citation type="submission" date="2015-01" db="EMBL/GenBank/DDBJ databases">
        <title>Evolution of Trichinella species and genotypes.</title>
        <authorList>
            <person name="Korhonen P.K."/>
            <person name="Edoardo P."/>
            <person name="Giuseppe L.R."/>
            <person name="Gasser R.B."/>
        </authorList>
    </citation>
    <scope>NUCLEOTIDE SEQUENCE [LARGE SCALE GENOMIC DNA]</scope>
    <source>
        <strain evidence="1">ISS1029</strain>
    </source>
</reference>
<comment type="caution">
    <text evidence="1">The sequence shown here is derived from an EMBL/GenBank/DDBJ whole genome shotgun (WGS) entry which is preliminary data.</text>
</comment>
<name>A0A0V1GK79_9BILA</name>
<organism evidence="1 2">
    <name type="scientific">Trichinella zimbabwensis</name>
    <dbReference type="NCBI Taxonomy" id="268475"/>
    <lineage>
        <taxon>Eukaryota</taxon>
        <taxon>Metazoa</taxon>
        <taxon>Ecdysozoa</taxon>
        <taxon>Nematoda</taxon>
        <taxon>Enoplea</taxon>
        <taxon>Dorylaimia</taxon>
        <taxon>Trichinellida</taxon>
        <taxon>Trichinellidae</taxon>
        <taxon>Trichinella</taxon>
    </lineage>
</organism>
<sequence length="66" mass="7584">MLGNGRSRFTQAVARHVNQANARPAIANAAMPRKHDINRQMPLKRYFKEIQPQYIKKIHNTEVSAV</sequence>
<dbReference type="EMBL" id="JYDP01001283">
    <property type="protein sequence ID" value="KRY98592.1"/>
    <property type="molecule type" value="Genomic_DNA"/>
</dbReference>
<gene>
    <name evidence="1" type="ORF">T11_14805</name>
</gene>
<evidence type="ECO:0000313" key="1">
    <source>
        <dbReference type="EMBL" id="KRY98592.1"/>
    </source>
</evidence>
<protein>
    <submittedName>
        <fullName evidence="1">Uncharacterized protein</fullName>
    </submittedName>
</protein>
<accession>A0A0V1GK79</accession>
<keyword evidence="2" id="KW-1185">Reference proteome</keyword>
<dbReference type="AlphaFoldDB" id="A0A0V1GK79"/>